<feature type="transmembrane region" description="Helical" evidence="5">
    <location>
        <begin position="243"/>
        <end position="262"/>
    </location>
</feature>
<dbReference type="eggNOG" id="COG0619">
    <property type="taxonomic scope" value="Bacteria"/>
</dbReference>
<dbReference type="AlphaFoldDB" id="W7YXD3"/>
<dbReference type="OrthoDB" id="8075495at2"/>
<accession>W7YXD3</accession>
<dbReference type="Proteomes" id="UP000019364">
    <property type="component" value="Unassembled WGS sequence"/>
</dbReference>
<dbReference type="GO" id="GO:0005886">
    <property type="term" value="C:plasma membrane"/>
    <property type="evidence" value="ECO:0007669"/>
    <property type="project" value="UniProtKB-ARBA"/>
</dbReference>
<evidence type="ECO:0000256" key="5">
    <source>
        <dbReference type="SAM" id="Phobius"/>
    </source>
</evidence>
<evidence type="ECO:0000313" key="7">
    <source>
        <dbReference type="Proteomes" id="UP000019364"/>
    </source>
</evidence>
<name>W7YXD3_9BACL</name>
<dbReference type="PANTHER" id="PTHR33514">
    <property type="entry name" value="PROTEIN ABCI12, CHLOROPLASTIC"/>
    <property type="match status" value="1"/>
</dbReference>
<keyword evidence="3 5" id="KW-1133">Transmembrane helix</keyword>
<evidence type="ECO:0000256" key="4">
    <source>
        <dbReference type="ARBA" id="ARBA00023136"/>
    </source>
</evidence>
<proteinExistence type="predicted"/>
<keyword evidence="4 5" id="KW-0472">Membrane</keyword>
<evidence type="ECO:0000256" key="1">
    <source>
        <dbReference type="ARBA" id="ARBA00004141"/>
    </source>
</evidence>
<feature type="transmembrane region" description="Helical" evidence="5">
    <location>
        <begin position="26"/>
        <end position="58"/>
    </location>
</feature>
<gene>
    <name evidence="6" type="ORF">JCM16418_3500</name>
</gene>
<dbReference type="InterPro" id="IPR003339">
    <property type="entry name" value="ABC/ECF_trnsptr_transmembrane"/>
</dbReference>
<comment type="subcellular location">
    <subcellularLocation>
        <location evidence="1">Membrane</location>
        <topology evidence="1">Multi-pass membrane protein</topology>
    </subcellularLocation>
</comment>
<feature type="transmembrane region" description="Helical" evidence="5">
    <location>
        <begin position="70"/>
        <end position="92"/>
    </location>
</feature>
<evidence type="ECO:0000256" key="3">
    <source>
        <dbReference type="ARBA" id="ARBA00022989"/>
    </source>
</evidence>
<comment type="caution">
    <text evidence="6">The sequence shown here is derived from an EMBL/GenBank/DDBJ whole genome shotgun (WGS) entry which is preliminary data.</text>
</comment>
<feature type="transmembrane region" description="Helical" evidence="5">
    <location>
        <begin position="151"/>
        <end position="171"/>
    </location>
</feature>
<dbReference type="PANTHER" id="PTHR33514:SF13">
    <property type="entry name" value="PROTEIN ABCI12, CHLOROPLASTIC"/>
    <property type="match status" value="1"/>
</dbReference>
<dbReference type="CDD" id="cd16914">
    <property type="entry name" value="EcfT"/>
    <property type="match status" value="1"/>
</dbReference>
<feature type="transmembrane region" description="Helical" evidence="5">
    <location>
        <begin position="197"/>
        <end position="215"/>
    </location>
</feature>
<dbReference type="EMBL" id="BAVZ01000011">
    <property type="protein sequence ID" value="GAF09361.1"/>
    <property type="molecule type" value="Genomic_DNA"/>
</dbReference>
<dbReference type="Pfam" id="PF02361">
    <property type="entry name" value="CbiQ"/>
    <property type="match status" value="1"/>
</dbReference>
<evidence type="ECO:0000313" key="6">
    <source>
        <dbReference type="EMBL" id="GAF09361.1"/>
    </source>
</evidence>
<dbReference type="STRING" id="1236976.JCM16418_3500"/>
<reference evidence="6 7" key="1">
    <citation type="journal article" date="2014" name="Genome Announc.">
        <title>Draft Genome Sequence of Paenibacillus pini JCM 16418T, Isolated from the Rhizosphere of Pine Tree.</title>
        <authorList>
            <person name="Yuki M."/>
            <person name="Oshima K."/>
            <person name="Suda W."/>
            <person name="Oshida Y."/>
            <person name="Kitamura K."/>
            <person name="Iida Y."/>
            <person name="Hattori M."/>
            <person name="Ohkuma M."/>
        </authorList>
    </citation>
    <scope>NUCLEOTIDE SEQUENCE [LARGE SCALE GENOMIC DNA]</scope>
    <source>
        <strain evidence="6 7">JCM 16418</strain>
    </source>
</reference>
<organism evidence="6 7">
    <name type="scientific">Paenibacillus pini JCM 16418</name>
    <dbReference type="NCBI Taxonomy" id="1236976"/>
    <lineage>
        <taxon>Bacteria</taxon>
        <taxon>Bacillati</taxon>
        <taxon>Bacillota</taxon>
        <taxon>Bacilli</taxon>
        <taxon>Bacillales</taxon>
        <taxon>Paenibacillaceae</taxon>
        <taxon>Paenibacillus</taxon>
    </lineage>
</organism>
<sequence length="267" mass="30123">MANNILLGQYLETTSVVHRLDPRTKIVSMILMMMSFLILDTFIGYVIASCFVVSILILSKIPFHVVGRGLKPILFILMFTFLYHALLTKGSVIWSWSFIKVTEEGLQNGVRFVWRIVLLILLASILTLTTKPLSLAHGLEKLLGPLSKINVPVEQFSLMIVIAIRFIPTILEELDRILLAQKARGYDMTALSLPKRIFAYIPILIPLLFTLIQRAEQLSYAIEARAYGKGKGRSSYKQLKFHILDYQVGGIVILMTGTLLLLKINGF</sequence>
<protein>
    <submittedName>
        <fullName evidence="6">Transmembrane component of general energizing module of ECF transporters</fullName>
    </submittedName>
</protein>
<dbReference type="RefSeq" id="WP_036650768.1">
    <property type="nucleotide sequence ID" value="NZ_BAVZ01000011.1"/>
</dbReference>
<keyword evidence="2 5" id="KW-0812">Transmembrane</keyword>
<feature type="transmembrane region" description="Helical" evidence="5">
    <location>
        <begin position="112"/>
        <end position="130"/>
    </location>
</feature>
<keyword evidence="7" id="KW-1185">Reference proteome</keyword>
<evidence type="ECO:0000256" key="2">
    <source>
        <dbReference type="ARBA" id="ARBA00022692"/>
    </source>
</evidence>